<accession>A0A6G0W182</accession>
<dbReference type="OrthoDB" id="10397551at2759"/>
<dbReference type="AlphaFoldDB" id="A0A6G0W182"/>
<dbReference type="Proteomes" id="UP000478052">
    <property type="component" value="Unassembled WGS sequence"/>
</dbReference>
<sequence>MEITSERTTNSCESFQSKLNSQFTKAQPNIFIFTHVLNTKTQTDTYIHKNGININTISENSAFNKKKKKKLLKHYQMI</sequence>
<proteinExistence type="predicted"/>
<evidence type="ECO:0000313" key="1">
    <source>
        <dbReference type="EMBL" id="KAF0718422.1"/>
    </source>
</evidence>
<name>A0A6G0W182_APHCR</name>
<reference evidence="1 2" key="1">
    <citation type="submission" date="2019-08" db="EMBL/GenBank/DDBJ databases">
        <title>Whole genome of Aphis craccivora.</title>
        <authorList>
            <person name="Voronova N.V."/>
            <person name="Shulinski R.S."/>
            <person name="Bandarenka Y.V."/>
            <person name="Zhorov D.G."/>
            <person name="Warner D."/>
        </authorList>
    </citation>
    <scope>NUCLEOTIDE SEQUENCE [LARGE SCALE GENOMIC DNA]</scope>
    <source>
        <strain evidence="1">180601</strain>
        <tissue evidence="1">Whole Body</tissue>
    </source>
</reference>
<gene>
    <name evidence="1" type="ORF">FWK35_00024247</name>
</gene>
<protein>
    <submittedName>
        <fullName evidence="1">MULE domain-containing protein</fullName>
    </submittedName>
</protein>
<organism evidence="1 2">
    <name type="scientific">Aphis craccivora</name>
    <name type="common">Cowpea aphid</name>
    <dbReference type="NCBI Taxonomy" id="307492"/>
    <lineage>
        <taxon>Eukaryota</taxon>
        <taxon>Metazoa</taxon>
        <taxon>Ecdysozoa</taxon>
        <taxon>Arthropoda</taxon>
        <taxon>Hexapoda</taxon>
        <taxon>Insecta</taxon>
        <taxon>Pterygota</taxon>
        <taxon>Neoptera</taxon>
        <taxon>Paraneoptera</taxon>
        <taxon>Hemiptera</taxon>
        <taxon>Sternorrhyncha</taxon>
        <taxon>Aphidomorpha</taxon>
        <taxon>Aphidoidea</taxon>
        <taxon>Aphididae</taxon>
        <taxon>Aphidini</taxon>
        <taxon>Aphis</taxon>
        <taxon>Aphis</taxon>
    </lineage>
</organism>
<dbReference type="EMBL" id="VUJU01009679">
    <property type="protein sequence ID" value="KAF0718422.1"/>
    <property type="molecule type" value="Genomic_DNA"/>
</dbReference>
<evidence type="ECO:0000313" key="2">
    <source>
        <dbReference type="Proteomes" id="UP000478052"/>
    </source>
</evidence>
<comment type="caution">
    <text evidence="1">The sequence shown here is derived from an EMBL/GenBank/DDBJ whole genome shotgun (WGS) entry which is preliminary data.</text>
</comment>
<keyword evidence="2" id="KW-1185">Reference proteome</keyword>